<comment type="caution">
    <text evidence="2">The sequence shown here is derived from an EMBL/GenBank/DDBJ whole genome shotgun (WGS) entry which is preliminary data.</text>
</comment>
<organism evidence="2 3">
    <name type="scientific">Janthinobacterium kumbetense</name>
    <dbReference type="NCBI Taxonomy" id="2950280"/>
    <lineage>
        <taxon>Bacteria</taxon>
        <taxon>Pseudomonadati</taxon>
        <taxon>Pseudomonadota</taxon>
        <taxon>Betaproteobacteria</taxon>
        <taxon>Burkholderiales</taxon>
        <taxon>Oxalobacteraceae</taxon>
        <taxon>Janthinobacterium</taxon>
    </lineage>
</organism>
<gene>
    <name evidence="2" type="ORF">NCG91_15600</name>
</gene>
<dbReference type="Pfam" id="PF09994">
    <property type="entry name" value="T6SS_Tle1-like_cat"/>
    <property type="match status" value="1"/>
</dbReference>
<feature type="domain" description="T6SS Phospholipase effector Tle1-like catalytic" evidence="1">
    <location>
        <begin position="288"/>
        <end position="412"/>
    </location>
</feature>
<evidence type="ECO:0000259" key="1">
    <source>
        <dbReference type="Pfam" id="PF09994"/>
    </source>
</evidence>
<dbReference type="EMBL" id="JAMQGR010000005">
    <property type="protein sequence ID" value="MCM2567030.1"/>
    <property type="molecule type" value="Genomic_DNA"/>
</dbReference>
<reference evidence="2 3" key="1">
    <citation type="submission" date="2022-06" db="EMBL/GenBank/DDBJ databases">
        <title>Janthinobacterium kumbetensis sp. nov., isolated from spring water in Turkey.</title>
        <authorList>
            <person name="Inan Bektas K."/>
            <person name="Belduz A.A."/>
            <person name="Canakci S."/>
            <person name="Nalcaoglu A."/>
            <person name="Ceylan E."/>
            <person name="Kati H."/>
        </authorList>
    </citation>
    <scope>NUCLEOTIDE SEQUENCE [LARGE SCALE GENOMIC DNA]</scope>
    <source>
        <strain evidence="2 3">GK</strain>
    </source>
</reference>
<dbReference type="RefSeq" id="WP_251350338.1">
    <property type="nucleotide sequence ID" value="NZ_JAMQGR010000005.1"/>
</dbReference>
<evidence type="ECO:0000313" key="3">
    <source>
        <dbReference type="Proteomes" id="UP001202243"/>
    </source>
</evidence>
<sequence>MSCQILEGGQKLILFFTPENLPIFLDIMISETPHSAPFPVDFFLNPSTKEQSEIAKEACANKDSAPCSIPVRVGLFFDGTNNNLERDRNGVRTGVLDPRTKKPIPIANVVVDPNSASHSNVARLFSSFPSDKRGAGYFRYYIPGVGTPFKEIGELTESDEGKAFAKGGQPRIIWGLLQVINSLHAIMDGKGNPLYKDDQAGEFARTYDNAVGHKKVPHPLTGRERFMTHSDWFAEHIEKLKAAIAAQPKPHIPSLTLSVFGFSRGAAEAVAFCQLFADLLTPGKGEGQEFAGIPVSIDFLGVFDTVATVGSSASVAKTTIAPGAMFDGHWAWANELLKPLPRCVQAGLHCIATHEQRMNFPVTRLEGKIEEVYFPGVHSDVGGGYGPGEQGKGRGGQAALLSQIPLAHMFKEARLKGVPLIPFSKLELRDQDDFQVSQELAKAWEAYTAELNKQGGLLSKHMELYYRWRAVRVKTLEATASFKAANAQEREDLGSYNRLLAGDLEALRARKAFRHGDEDKPFSARDIARINHWQYYRAQNHTPLDDWEAWALDIFDHPKPLPPEVMRFFDDYVHDSLAGFYMAGEVTEYDKRAKIASFADKPPEEGFYKRAYELSRKTEVAQLKQKNGEALTPEEDALVKEAQYGTPYPIRTDADSADMRSAVITTQTYTRREGGGYILRRGYYPQSGFFRKSVHEKELQRMPTAGIQAEETPEKFVWSENLTQDIAQAKADEEIYLAQQRYATRAEALA</sequence>
<dbReference type="PANTHER" id="PTHR33840:SF1">
    <property type="entry name" value="TLE1 PHOSPHOLIPASE DOMAIN-CONTAINING PROTEIN"/>
    <property type="match status" value="1"/>
</dbReference>
<protein>
    <submittedName>
        <fullName evidence="2">DUF2235 domain-containing protein</fullName>
    </submittedName>
</protein>
<dbReference type="PANTHER" id="PTHR33840">
    <property type="match status" value="1"/>
</dbReference>
<accession>A0ABT0WSK3</accession>
<dbReference type="InterPro" id="IPR018712">
    <property type="entry name" value="Tle1-like_cat"/>
</dbReference>
<keyword evidence="3" id="KW-1185">Reference proteome</keyword>
<evidence type="ECO:0000313" key="2">
    <source>
        <dbReference type="EMBL" id="MCM2567030.1"/>
    </source>
</evidence>
<dbReference type="Proteomes" id="UP001202243">
    <property type="component" value="Unassembled WGS sequence"/>
</dbReference>
<name>A0ABT0WSK3_9BURK</name>
<proteinExistence type="predicted"/>